<evidence type="ECO:0008006" key="6">
    <source>
        <dbReference type="Google" id="ProtNLM"/>
    </source>
</evidence>
<organism evidence="4 5">
    <name type="scientific">Pythium oligandrum</name>
    <name type="common">Mycoparasitic fungus</name>
    <dbReference type="NCBI Taxonomy" id="41045"/>
    <lineage>
        <taxon>Eukaryota</taxon>
        <taxon>Sar</taxon>
        <taxon>Stramenopiles</taxon>
        <taxon>Oomycota</taxon>
        <taxon>Peronosporomycetes</taxon>
        <taxon>Pythiales</taxon>
        <taxon>Pythiaceae</taxon>
        <taxon>Pythium</taxon>
    </lineage>
</organism>
<dbReference type="InterPro" id="IPR007956">
    <property type="entry name" value="Malonyl_CoA_deC_C"/>
</dbReference>
<evidence type="ECO:0000259" key="3">
    <source>
        <dbReference type="Pfam" id="PF17408"/>
    </source>
</evidence>
<evidence type="ECO:0000313" key="4">
    <source>
        <dbReference type="EMBL" id="TMW57372.1"/>
    </source>
</evidence>
<dbReference type="Gene3D" id="3.40.630.150">
    <property type="entry name" value="Malonyl-CoA decarboxylase, catalytic domain"/>
    <property type="match status" value="1"/>
</dbReference>
<dbReference type="EMBL" id="SPLM01000144">
    <property type="protein sequence ID" value="TMW57372.1"/>
    <property type="molecule type" value="Genomic_DNA"/>
</dbReference>
<feature type="domain" description="Malonyl-CoA decarboxylase N-terminal" evidence="3">
    <location>
        <begin position="163"/>
        <end position="241"/>
    </location>
</feature>
<dbReference type="GO" id="GO:2001294">
    <property type="term" value="P:malonyl-CoA catabolic process"/>
    <property type="evidence" value="ECO:0007669"/>
    <property type="project" value="TreeGrafter"/>
</dbReference>
<proteinExistence type="predicted"/>
<dbReference type="GO" id="GO:0006633">
    <property type="term" value="P:fatty acid biosynthetic process"/>
    <property type="evidence" value="ECO:0007669"/>
    <property type="project" value="InterPro"/>
</dbReference>
<evidence type="ECO:0000259" key="2">
    <source>
        <dbReference type="Pfam" id="PF05292"/>
    </source>
</evidence>
<dbReference type="PANTHER" id="PTHR28641:SF1">
    <property type="entry name" value="MALONYL-COA DECARBOXYLASE, MITOCHONDRIAL"/>
    <property type="match status" value="1"/>
</dbReference>
<name>A0A8K1C7C5_PYTOL</name>
<protein>
    <recommendedName>
        <fullName evidence="6">Malonyl-CoA decarboxylase</fullName>
    </recommendedName>
</protein>
<sequence length="535" mass="60278">MLVRRSLRAFATSSTQHLSQRQWRGPLATRCFQSGSSGDDRGSKPAPEDITPSSFLKSIDLSNPTAEDRGKLSKIIQEVVQTKANTGDFVPRVVIGNLCAKYKTLNIEEKKQFLLILARDLHVEPALVEQDLNYFAENFAHVQHDGESHGQSEIDWQHERIERFLRTFRNLRQSLTPLYETFFQQVLSQREGGMLFLVQMRADLLQVLRKHVDHGSEAAALRSLDVSLKVSCAPNFLASWFSVGFLQLERVTYEHSPGRLLEKIIRYEAVHPVGTIIELKRRLGKGRRCFAFFHPSVPDEPLVFVHVALVEELAAGMPYIKEATENLEDESSARAAIFYSISSTQKGLQGVDLGNFLIKEVAKALKSEHPHLEIFSTLSPIPNFVPWLESQRQNTELVANDDRLRALRNMLGSRSTAASTVGTVLDALAVENWHEDLVLASALQPILMKLGARYVYLEKKRGKALCQVANFHIRNGAIFERLNWLGDPSPKGLHQSAGLMVNYKYDLTRVESNNENYLLNNVIAIGDQPQQLLSS</sequence>
<dbReference type="OrthoDB" id="426718at2759"/>
<dbReference type="InterPro" id="IPR035372">
    <property type="entry name" value="MCD_N"/>
</dbReference>
<dbReference type="InterPro" id="IPR038351">
    <property type="entry name" value="MCD_N_sf"/>
</dbReference>
<feature type="domain" description="Malonyl-CoA decarboxylase C-terminal" evidence="2">
    <location>
        <begin position="244"/>
        <end position="506"/>
    </location>
</feature>
<evidence type="ECO:0000313" key="5">
    <source>
        <dbReference type="Proteomes" id="UP000794436"/>
    </source>
</evidence>
<comment type="caution">
    <text evidence="4">The sequence shown here is derived from an EMBL/GenBank/DDBJ whole genome shotgun (WGS) entry which is preliminary data.</text>
</comment>
<dbReference type="GO" id="GO:0050080">
    <property type="term" value="F:malonyl-CoA decarboxylase activity"/>
    <property type="evidence" value="ECO:0007669"/>
    <property type="project" value="InterPro"/>
</dbReference>
<feature type="compositionally biased region" description="Basic and acidic residues" evidence="1">
    <location>
        <begin position="38"/>
        <end position="47"/>
    </location>
</feature>
<dbReference type="Proteomes" id="UP000794436">
    <property type="component" value="Unassembled WGS sequence"/>
</dbReference>
<dbReference type="Pfam" id="PF05292">
    <property type="entry name" value="MCD"/>
    <property type="match status" value="1"/>
</dbReference>
<feature type="region of interest" description="Disordered" evidence="1">
    <location>
        <begin position="31"/>
        <end position="55"/>
    </location>
</feature>
<keyword evidence="5" id="KW-1185">Reference proteome</keyword>
<dbReference type="GO" id="GO:0005782">
    <property type="term" value="C:peroxisomal matrix"/>
    <property type="evidence" value="ECO:0007669"/>
    <property type="project" value="TreeGrafter"/>
</dbReference>
<gene>
    <name evidence="4" type="ORF">Poli38472_003297</name>
</gene>
<dbReference type="InterPro" id="IPR042303">
    <property type="entry name" value="Malonyl_CoA_deC_C_sf"/>
</dbReference>
<dbReference type="GO" id="GO:0005759">
    <property type="term" value="C:mitochondrial matrix"/>
    <property type="evidence" value="ECO:0007669"/>
    <property type="project" value="TreeGrafter"/>
</dbReference>
<dbReference type="AlphaFoldDB" id="A0A8K1C7C5"/>
<dbReference type="GO" id="GO:0006085">
    <property type="term" value="P:acetyl-CoA biosynthetic process"/>
    <property type="evidence" value="ECO:0007669"/>
    <property type="project" value="TreeGrafter"/>
</dbReference>
<dbReference type="Gene3D" id="1.20.140.90">
    <property type="entry name" value="Malonyl-CoA decarboxylase, oligemerization domain"/>
    <property type="match status" value="1"/>
</dbReference>
<dbReference type="Pfam" id="PF17408">
    <property type="entry name" value="MCD_N"/>
    <property type="match status" value="1"/>
</dbReference>
<dbReference type="PANTHER" id="PTHR28641">
    <property type="match status" value="1"/>
</dbReference>
<reference evidence="4" key="1">
    <citation type="submission" date="2019-03" db="EMBL/GenBank/DDBJ databases">
        <title>Long read genome sequence of the mycoparasitic Pythium oligandrum ATCC 38472 isolated from sugarbeet rhizosphere.</title>
        <authorList>
            <person name="Gaulin E."/>
        </authorList>
    </citation>
    <scope>NUCLEOTIDE SEQUENCE</scope>
    <source>
        <strain evidence="4">ATCC 38472_TT</strain>
    </source>
</reference>
<evidence type="ECO:0000256" key="1">
    <source>
        <dbReference type="SAM" id="MobiDB-lite"/>
    </source>
</evidence>
<dbReference type="InterPro" id="IPR038917">
    <property type="entry name" value="Malonyl_CoA_deC"/>
</dbReference>
<accession>A0A8K1C7C5</accession>